<feature type="transmembrane region" description="Helical" evidence="1">
    <location>
        <begin position="40"/>
        <end position="68"/>
    </location>
</feature>
<protein>
    <submittedName>
        <fullName evidence="3">Uncharacterized protein</fullName>
    </submittedName>
</protein>
<dbReference type="InterPro" id="IPR043993">
    <property type="entry name" value="T4SS_pilin"/>
</dbReference>
<keyword evidence="1" id="KW-0472">Membrane</keyword>
<feature type="chain" id="PRO_5013085710" evidence="2">
    <location>
        <begin position="21"/>
        <end position="120"/>
    </location>
</feature>
<sequence>MKKSIGIVLGTMLTPFIASAAVFTAPATNIGSLATWLSQIFNVATTLILSAAVVFFLFGVFQYVMAAGDAAAQKTGRSHIINGLIGIAVMVSVWGLVTFFTNSLGATSNMPIPAPTVQPV</sequence>
<evidence type="ECO:0000256" key="2">
    <source>
        <dbReference type="SAM" id="SignalP"/>
    </source>
</evidence>
<proteinExistence type="predicted"/>
<feature type="transmembrane region" description="Helical" evidence="1">
    <location>
        <begin position="80"/>
        <end position="100"/>
    </location>
</feature>
<comment type="caution">
    <text evidence="3">The sequence shown here is derived from an EMBL/GenBank/DDBJ whole genome shotgun (WGS) entry which is preliminary data.</text>
</comment>
<keyword evidence="1" id="KW-1133">Transmembrane helix</keyword>
<dbReference type="EMBL" id="MNVN01000011">
    <property type="protein sequence ID" value="OIO30869.1"/>
    <property type="molecule type" value="Genomic_DNA"/>
</dbReference>
<name>A0A1J4V7V9_9BACT</name>
<evidence type="ECO:0000313" key="3">
    <source>
        <dbReference type="EMBL" id="OIO30869.1"/>
    </source>
</evidence>
<gene>
    <name evidence="3" type="ORF">AUJ77_01410</name>
</gene>
<keyword evidence="1" id="KW-0812">Transmembrane</keyword>
<keyword evidence="2" id="KW-0732">Signal</keyword>
<dbReference type="Pfam" id="PF18895">
    <property type="entry name" value="T4SS_pilin"/>
    <property type="match status" value="1"/>
</dbReference>
<organism evidence="3 4">
    <name type="scientific">Candidatus Nomurabacteria bacterium CG1_02_43_90</name>
    <dbReference type="NCBI Taxonomy" id="1805281"/>
    <lineage>
        <taxon>Bacteria</taxon>
        <taxon>Candidatus Nomuraibacteriota</taxon>
    </lineage>
</organism>
<accession>A0A1J4V7V9</accession>
<dbReference type="AlphaFoldDB" id="A0A1J4V7V9"/>
<dbReference type="STRING" id="1805281.AUJ77_01410"/>
<evidence type="ECO:0000256" key="1">
    <source>
        <dbReference type="SAM" id="Phobius"/>
    </source>
</evidence>
<evidence type="ECO:0000313" key="4">
    <source>
        <dbReference type="Proteomes" id="UP000181992"/>
    </source>
</evidence>
<feature type="signal peptide" evidence="2">
    <location>
        <begin position="1"/>
        <end position="20"/>
    </location>
</feature>
<dbReference type="Proteomes" id="UP000181992">
    <property type="component" value="Unassembled WGS sequence"/>
</dbReference>
<reference evidence="3 4" key="1">
    <citation type="journal article" date="2016" name="Environ. Microbiol.">
        <title>Genomic resolution of a cold subsurface aquifer community provides metabolic insights for novel microbes adapted to high CO concentrations.</title>
        <authorList>
            <person name="Probst A.J."/>
            <person name="Castelle C.J."/>
            <person name="Singh A."/>
            <person name="Brown C.T."/>
            <person name="Anantharaman K."/>
            <person name="Sharon I."/>
            <person name="Hug L.A."/>
            <person name="Burstein D."/>
            <person name="Emerson J.B."/>
            <person name="Thomas B.C."/>
            <person name="Banfield J.F."/>
        </authorList>
    </citation>
    <scope>NUCLEOTIDE SEQUENCE [LARGE SCALE GENOMIC DNA]</scope>
    <source>
        <strain evidence="3">CG1_02_43_90</strain>
    </source>
</reference>